<keyword evidence="1" id="KW-1133">Transmembrane helix</keyword>
<keyword evidence="3" id="KW-1185">Reference proteome</keyword>
<keyword evidence="1" id="KW-0472">Membrane</keyword>
<dbReference type="EMBL" id="UZAH01036522">
    <property type="protein sequence ID" value="VDP45911.1"/>
    <property type="molecule type" value="Genomic_DNA"/>
</dbReference>
<dbReference type="AlphaFoldDB" id="A0A183GPE5"/>
<reference evidence="2 3" key="1">
    <citation type="submission" date="2018-11" db="EMBL/GenBank/DDBJ databases">
        <authorList>
            <consortium name="Pathogen Informatics"/>
        </authorList>
    </citation>
    <scope>NUCLEOTIDE SEQUENCE [LARGE SCALE GENOMIC DNA]</scope>
</reference>
<organism evidence="3 4">
    <name type="scientific">Heligmosomoides polygyrus</name>
    <name type="common">Parasitic roundworm</name>
    <dbReference type="NCBI Taxonomy" id="6339"/>
    <lineage>
        <taxon>Eukaryota</taxon>
        <taxon>Metazoa</taxon>
        <taxon>Ecdysozoa</taxon>
        <taxon>Nematoda</taxon>
        <taxon>Chromadorea</taxon>
        <taxon>Rhabditida</taxon>
        <taxon>Rhabditina</taxon>
        <taxon>Rhabditomorpha</taxon>
        <taxon>Strongyloidea</taxon>
        <taxon>Heligmosomidae</taxon>
        <taxon>Heligmosomoides</taxon>
    </lineage>
</organism>
<dbReference type="Proteomes" id="UP000050761">
    <property type="component" value="Unassembled WGS sequence"/>
</dbReference>
<name>A0A183GPE5_HELPZ</name>
<evidence type="ECO:0000313" key="3">
    <source>
        <dbReference type="Proteomes" id="UP000050761"/>
    </source>
</evidence>
<evidence type="ECO:0000313" key="2">
    <source>
        <dbReference type="EMBL" id="VDP45911.1"/>
    </source>
</evidence>
<reference evidence="4" key="2">
    <citation type="submission" date="2019-09" db="UniProtKB">
        <authorList>
            <consortium name="WormBaseParasite"/>
        </authorList>
    </citation>
    <scope>IDENTIFICATION</scope>
</reference>
<gene>
    <name evidence="2" type="ORF">HPBE_LOCUS24565</name>
</gene>
<evidence type="ECO:0000256" key="1">
    <source>
        <dbReference type="SAM" id="Phobius"/>
    </source>
</evidence>
<proteinExistence type="predicted"/>
<protein>
    <submittedName>
        <fullName evidence="4">Small subunit processome component 20 homolog</fullName>
    </submittedName>
</protein>
<feature type="transmembrane region" description="Helical" evidence="1">
    <location>
        <begin position="88"/>
        <end position="105"/>
    </location>
</feature>
<keyword evidence="1" id="KW-0812">Transmembrane</keyword>
<sequence length="106" mass="12536">MRLQRRRPVRPLHTAPVQVSGALVDVGIRQLFNKFFHHAVSEMYSHDVWPGLTARTRKRKNQYVDFESELVINFVKAMYEKANKEVRTSFYFDVFNMITVALYVIN</sequence>
<accession>A0A183GPE5</accession>
<accession>A0A3P8DQ39</accession>
<evidence type="ECO:0000313" key="4">
    <source>
        <dbReference type="WBParaSite" id="HPBE_0002456501-mRNA-1"/>
    </source>
</evidence>
<dbReference type="WBParaSite" id="HPBE_0002456501-mRNA-1">
    <property type="protein sequence ID" value="HPBE_0002456501-mRNA-1"/>
    <property type="gene ID" value="HPBE_0002456501"/>
</dbReference>